<proteinExistence type="predicted"/>
<evidence type="ECO:0000313" key="3">
    <source>
        <dbReference type="EMBL" id="CAE0406096.1"/>
    </source>
</evidence>
<name>A0A7S3KZM5_9STRA</name>
<feature type="domain" description="DUF5672" evidence="2">
    <location>
        <begin position="140"/>
        <end position="289"/>
    </location>
</feature>
<protein>
    <recommendedName>
        <fullName evidence="2">DUF5672 domain-containing protein</fullName>
    </recommendedName>
</protein>
<feature type="transmembrane region" description="Helical" evidence="1">
    <location>
        <begin position="5"/>
        <end position="25"/>
    </location>
</feature>
<keyword evidence="1" id="KW-0812">Transmembrane</keyword>
<organism evidence="3">
    <name type="scientific">Amphora coffeiformis</name>
    <dbReference type="NCBI Taxonomy" id="265554"/>
    <lineage>
        <taxon>Eukaryota</taxon>
        <taxon>Sar</taxon>
        <taxon>Stramenopiles</taxon>
        <taxon>Ochrophyta</taxon>
        <taxon>Bacillariophyta</taxon>
        <taxon>Bacillariophyceae</taxon>
        <taxon>Bacillariophycidae</taxon>
        <taxon>Thalassiophysales</taxon>
        <taxon>Catenulaceae</taxon>
        <taxon>Amphora</taxon>
    </lineage>
</organism>
<keyword evidence="1" id="KW-1133">Transmembrane helix</keyword>
<evidence type="ECO:0000259" key="2">
    <source>
        <dbReference type="Pfam" id="PF18922"/>
    </source>
</evidence>
<evidence type="ECO:0000256" key="1">
    <source>
        <dbReference type="SAM" id="Phobius"/>
    </source>
</evidence>
<dbReference type="AlphaFoldDB" id="A0A7S3KZM5"/>
<dbReference type="EMBL" id="HBIM01004705">
    <property type="protein sequence ID" value="CAE0406096.1"/>
    <property type="molecule type" value="Transcribed_RNA"/>
</dbReference>
<accession>A0A7S3KZM5</accession>
<sequence>MKKTALARIVCIVLLLASIHLLYLFNLNAGHNELPSLTWLEEWIAQAVVTEANNSSPANDNSPAVFAFMTEPRCLAAVPFVLKNALDKLPPSFPVVFFHSSHNAKCLERWLNETPALWQAHETGRLIVELESHMDPNAKKIYEGSNWNNVLFTNITFWEGLRQYGNTALTIQADTLICADGNSSNPYNYTPPWDANYLGGISWVKDVLPSNASNTNHLNGGLSIRNLDWVISCLQQSKNFSDPEDNLFGNCKGGVNNVSVVDAMSFSSDNGYTMCFDWDGHRQCPWGVHKPWERPSRRRPAQYRELVSYCPDIEKLQVLLRTNG</sequence>
<dbReference type="Pfam" id="PF18922">
    <property type="entry name" value="DUF5672"/>
    <property type="match status" value="1"/>
</dbReference>
<gene>
    <name evidence="3" type="ORF">ACOF00016_LOCUS4025</name>
</gene>
<dbReference type="InterPro" id="IPR043729">
    <property type="entry name" value="DUF5672"/>
</dbReference>
<keyword evidence="1" id="KW-0472">Membrane</keyword>
<reference evidence="3" key="1">
    <citation type="submission" date="2021-01" db="EMBL/GenBank/DDBJ databases">
        <authorList>
            <person name="Corre E."/>
            <person name="Pelletier E."/>
            <person name="Niang G."/>
            <person name="Scheremetjew M."/>
            <person name="Finn R."/>
            <person name="Kale V."/>
            <person name="Holt S."/>
            <person name="Cochrane G."/>
            <person name="Meng A."/>
            <person name="Brown T."/>
            <person name="Cohen L."/>
        </authorList>
    </citation>
    <scope>NUCLEOTIDE SEQUENCE</scope>
    <source>
        <strain evidence="3">CCMP127</strain>
    </source>
</reference>